<evidence type="ECO:0000313" key="15">
    <source>
        <dbReference type="EMBL" id="CAF1302703.1"/>
    </source>
</evidence>
<evidence type="ECO:0000256" key="8">
    <source>
        <dbReference type="ARBA" id="ARBA00023277"/>
    </source>
</evidence>
<dbReference type="Proteomes" id="UP000682733">
    <property type="component" value="Unassembled WGS sequence"/>
</dbReference>
<evidence type="ECO:0000256" key="10">
    <source>
        <dbReference type="RuleBase" id="RU003615"/>
    </source>
</evidence>
<evidence type="ECO:0000256" key="11">
    <source>
        <dbReference type="RuleBase" id="RU361134"/>
    </source>
</evidence>
<dbReference type="PRINTS" id="PR00110">
    <property type="entry name" value="ALPHAAMYLASE"/>
</dbReference>
<proteinExistence type="inferred from homology"/>
<dbReference type="Proteomes" id="UP000677228">
    <property type="component" value="Unassembled WGS sequence"/>
</dbReference>
<evidence type="ECO:0000256" key="12">
    <source>
        <dbReference type="SAM" id="MobiDB-lite"/>
    </source>
</evidence>
<name>A0A8S2ET43_9BILA</name>
<dbReference type="SUPFAM" id="SSF51445">
    <property type="entry name" value="(Trans)glycosidases"/>
    <property type="match status" value="1"/>
</dbReference>
<comment type="catalytic activity">
    <reaction evidence="1 11">
        <text>Endohydrolysis of (1-&gt;4)-alpha-D-glucosidic linkages in polysaccharides containing three or more (1-&gt;4)-alpha-linked D-glucose units.</text>
        <dbReference type="EC" id="3.2.1.1"/>
    </reaction>
</comment>
<evidence type="ECO:0000256" key="5">
    <source>
        <dbReference type="ARBA" id="ARBA00012595"/>
    </source>
</evidence>
<evidence type="ECO:0000256" key="6">
    <source>
        <dbReference type="ARBA" id="ARBA00022801"/>
    </source>
</evidence>
<comment type="similarity">
    <text evidence="4 10">Belongs to the glycosyl hydrolase 13 family.</text>
</comment>
<dbReference type="EMBL" id="CAJNOK010019620">
    <property type="protein sequence ID" value="CAF1302703.1"/>
    <property type="molecule type" value="Genomic_DNA"/>
</dbReference>
<dbReference type="InterPro" id="IPR006046">
    <property type="entry name" value="Alpha_amylase"/>
</dbReference>
<dbReference type="InterPro" id="IPR006047">
    <property type="entry name" value="GH13_cat_dom"/>
</dbReference>
<organism evidence="15 17">
    <name type="scientific">Didymodactylos carnosus</name>
    <dbReference type="NCBI Taxonomy" id="1234261"/>
    <lineage>
        <taxon>Eukaryota</taxon>
        <taxon>Metazoa</taxon>
        <taxon>Spiralia</taxon>
        <taxon>Gnathifera</taxon>
        <taxon>Rotifera</taxon>
        <taxon>Eurotatoria</taxon>
        <taxon>Bdelloidea</taxon>
        <taxon>Philodinida</taxon>
        <taxon>Philodinidae</taxon>
        <taxon>Didymodactylos</taxon>
    </lineage>
</organism>
<dbReference type="InterPro" id="IPR017853">
    <property type="entry name" value="GH"/>
</dbReference>
<comment type="cofactor">
    <cofactor evidence="3">
        <name>chloride</name>
        <dbReference type="ChEBI" id="CHEBI:17996"/>
    </cofactor>
</comment>
<accession>A0A8S2ET43</accession>
<keyword evidence="9 11" id="KW-0326">Glycosidase</keyword>
<dbReference type="GO" id="GO:0005975">
    <property type="term" value="P:carbohydrate metabolic process"/>
    <property type="evidence" value="ECO:0007669"/>
    <property type="project" value="InterPro"/>
</dbReference>
<dbReference type="GO" id="GO:0043169">
    <property type="term" value="F:cation binding"/>
    <property type="evidence" value="ECO:0007669"/>
    <property type="project" value="InterPro"/>
</dbReference>
<feature type="compositionally biased region" description="Polar residues" evidence="12">
    <location>
        <begin position="403"/>
        <end position="415"/>
    </location>
</feature>
<dbReference type="Pfam" id="PF00128">
    <property type="entry name" value="Alpha-amylase"/>
    <property type="match status" value="1"/>
</dbReference>
<evidence type="ECO:0000256" key="13">
    <source>
        <dbReference type="SAM" id="SignalP"/>
    </source>
</evidence>
<evidence type="ECO:0000259" key="14">
    <source>
        <dbReference type="SMART" id="SM00642"/>
    </source>
</evidence>
<dbReference type="EC" id="3.2.1.1" evidence="5 11"/>
<feature type="region of interest" description="Disordered" evidence="12">
    <location>
        <begin position="392"/>
        <end position="415"/>
    </location>
</feature>
<gene>
    <name evidence="15" type="ORF">OVA965_LOCUS28611</name>
    <name evidence="16" type="ORF">TMI583_LOCUS29366</name>
</gene>
<dbReference type="PANTHER" id="PTHR43447">
    <property type="entry name" value="ALPHA-AMYLASE"/>
    <property type="match status" value="1"/>
</dbReference>
<comment type="caution">
    <text evidence="15">The sequence shown here is derived from an EMBL/GenBank/DDBJ whole genome shotgun (WGS) entry which is preliminary data.</text>
</comment>
<reference evidence="15" key="1">
    <citation type="submission" date="2021-02" db="EMBL/GenBank/DDBJ databases">
        <authorList>
            <person name="Nowell W R."/>
        </authorList>
    </citation>
    <scope>NUCLEOTIDE SEQUENCE</scope>
</reference>
<dbReference type="SMART" id="SM00642">
    <property type="entry name" value="Aamy"/>
    <property type="match status" value="1"/>
</dbReference>
<evidence type="ECO:0000256" key="4">
    <source>
        <dbReference type="ARBA" id="ARBA00008061"/>
    </source>
</evidence>
<keyword evidence="7" id="KW-0868">Chloride</keyword>
<keyword evidence="8 11" id="KW-0119">Carbohydrate metabolism</keyword>
<evidence type="ECO:0000256" key="3">
    <source>
        <dbReference type="ARBA" id="ARBA00001923"/>
    </source>
</evidence>
<dbReference type="EMBL" id="CAJOBA010041199">
    <property type="protein sequence ID" value="CAF4109201.1"/>
    <property type="molecule type" value="Genomic_DNA"/>
</dbReference>
<feature type="domain" description="Glycosyl hydrolase family 13 catalytic" evidence="14">
    <location>
        <begin position="53"/>
        <end position="439"/>
    </location>
</feature>
<feature type="signal peptide" evidence="13">
    <location>
        <begin position="1"/>
        <end position="21"/>
    </location>
</feature>
<protein>
    <recommendedName>
        <fullName evidence="5 11">Alpha-amylase</fullName>
        <ecNumber evidence="5 11">3.2.1.1</ecNumber>
    </recommendedName>
</protein>
<dbReference type="CDD" id="cd11317">
    <property type="entry name" value="AmyAc_bac_euk_AmyA"/>
    <property type="match status" value="1"/>
</dbReference>
<sequence>MKSVVCFLSIVFLWNSVTLDGKSVIPESNSYLRTNRDVQWTDTKYPNSVDGRHVAVHLFEWKWTDIAAECERFLAPNGYSGVQVSPPNEHAHLPGRPWYERYQPVSYKLNSRSGTEEQFINMVNRCNTVGVRIYADAVINHMAFGGCTGIGGTCYSSGGKFENSGFAPWNESYPGVPYSHLDFTDHMCSTASRGIENYDDIYQVRNCRLVGLPNLWVGKDYVRNKIVDYLNHLVDIGVAGFRIDAGKHMWPEDLNRLIGQVKNLRADIYGENHRPFIYFEVIDMGGGPIRSSDYSWIGRVSEFRYGKLLSEVVQRQYGQKMSYLKNFGQDWGMLPDFDAQIMVDNHDNQRGHGGGGSILTFFEFRNYKIATAFMLSWPYGYPVIMSSYQFDRNDDGQGPPSDEQGNTNDVSIESSGKCTGKAITVYPDGKALIKIGNLDQDPIVGLHIKAKL</sequence>
<keyword evidence="6 11" id="KW-0378">Hydrolase</keyword>
<evidence type="ECO:0000256" key="2">
    <source>
        <dbReference type="ARBA" id="ARBA00001913"/>
    </source>
</evidence>
<dbReference type="AlphaFoldDB" id="A0A8S2ET43"/>
<feature type="chain" id="PRO_5035646664" description="Alpha-amylase" evidence="13">
    <location>
        <begin position="22"/>
        <end position="452"/>
    </location>
</feature>
<evidence type="ECO:0000256" key="1">
    <source>
        <dbReference type="ARBA" id="ARBA00000548"/>
    </source>
</evidence>
<evidence type="ECO:0000256" key="9">
    <source>
        <dbReference type="ARBA" id="ARBA00023295"/>
    </source>
</evidence>
<keyword evidence="13" id="KW-0732">Signal</keyword>
<dbReference type="Gene3D" id="3.20.20.80">
    <property type="entry name" value="Glycosidases"/>
    <property type="match status" value="1"/>
</dbReference>
<evidence type="ECO:0000313" key="16">
    <source>
        <dbReference type="EMBL" id="CAF4109201.1"/>
    </source>
</evidence>
<comment type="cofactor">
    <cofactor evidence="2">
        <name>Ca(2+)</name>
        <dbReference type="ChEBI" id="CHEBI:29108"/>
    </cofactor>
</comment>
<evidence type="ECO:0000256" key="7">
    <source>
        <dbReference type="ARBA" id="ARBA00023214"/>
    </source>
</evidence>
<dbReference type="GO" id="GO:0004556">
    <property type="term" value="F:alpha-amylase activity"/>
    <property type="evidence" value="ECO:0007669"/>
    <property type="project" value="UniProtKB-UniRule"/>
</dbReference>
<evidence type="ECO:0000313" key="17">
    <source>
        <dbReference type="Proteomes" id="UP000677228"/>
    </source>
</evidence>